<evidence type="ECO:0000256" key="9">
    <source>
        <dbReference type="SAM" id="Phobius"/>
    </source>
</evidence>
<comment type="similarity">
    <text evidence="2">Belongs to the ABC-2 integral membrane protein family.</text>
</comment>
<dbReference type="HOGENOM" id="CLU_060703_1_0_7"/>
<evidence type="ECO:0000256" key="1">
    <source>
        <dbReference type="ARBA" id="ARBA00004651"/>
    </source>
</evidence>
<feature type="domain" description="ABC-2 type transporter transmembrane" evidence="10">
    <location>
        <begin position="18"/>
        <end position="224"/>
    </location>
</feature>
<keyword evidence="11" id="KW-0614">Plasmid</keyword>
<name>Q1MNX6_LAWIP</name>
<dbReference type="GO" id="GO:0015774">
    <property type="term" value="P:polysaccharide transport"/>
    <property type="evidence" value="ECO:0007669"/>
    <property type="project" value="UniProtKB-KW"/>
</dbReference>
<protein>
    <submittedName>
        <fullName evidence="11">ABC transporter</fullName>
    </submittedName>
</protein>
<keyword evidence="8 9" id="KW-0472">Membrane</keyword>
<feature type="transmembrane region" description="Helical" evidence="9">
    <location>
        <begin position="148"/>
        <end position="169"/>
    </location>
</feature>
<dbReference type="Pfam" id="PF01061">
    <property type="entry name" value="ABC2_membrane"/>
    <property type="match status" value="1"/>
</dbReference>
<evidence type="ECO:0000256" key="3">
    <source>
        <dbReference type="ARBA" id="ARBA00022448"/>
    </source>
</evidence>
<comment type="subcellular location">
    <subcellularLocation>
        <location evidence="1">Cell membrane</location>
        <topology evidence="1">Multi-pass membrane protein</topology>
    </subcellularLocation>
</comment>
<feature type="transmembrane region" description="Helical" evidence="9">
    <location>
        <begin position="176"/>
        <end position="195"/>
    </location>
</feature>
<keyword evidence="6 9" id="KW-1133">Transmembrane helix</keyword>
<evidence type="ECO:0000256" key="6">
    <source>
        <dbReference type="ARBA" id="ARBA00022989"/>
    </source>
</evidence>
<reference evidence="11 12" key="1">
    <citation type="submission" date="2005-11" db="EMBL/GenBank/DDBJ databases">
        <title>The complete genome sequence of Lawsonia intracellularis: the causative agent of proliferative enteropathy.</title>
        <authorList>
            <person name="Kaur K."/>
            <person name="Zhang Q."/>
            <person name="Beckler D."/>
            <person name="Munir S."/>
            <person name="Li L."/>
            <person name="Kinsley K."/>
            <person name="Herron L."/>
            <person name="Peterson A."/>
            <person name="May B."/>
            <person name="Singh S."/>
            <person name="Gebhart C."/>
            <person name="Kapur V."/>
        </authorList>
    </citation>
    <scope>NUCLEOTIDE SEQUENCE [LARGE SCALE GENOMIC DNA]</scope>
    <source>
        <strain evidence="11 12">PHE/MN1-00</strain>
        <plasmid evidence="12">pLaw3</plasmid>
    </source>
</reference>
<geneLocation type="plasmid" evidence="12">
    <name>pLaw3</name>
</geneLocation>
<evidence type="ECO:0000256" key="8">
    <source>
        <dbReference type="ARBA" id="ARBA00023136"/>
    </source>
</evidence>
<evidence type="ECO:0000256" key="2">
    <source>
        <dbReference type="ARBA" id="ARBA00007783"/>
    </source>
</evidence>
<dbReference type="AlphaFoldDB" id="Q1MNX6"/>
<evidence type="ECO:0000256" key="4">
    <source>
        <dbReference type="ARBA" id="ARBA00022475"/>
    </source>
</evidence>
<dbReference type="Proteomes" id="UP000002430">
    <property type="component" value="Plasmid 3"/>
</dbReference>
<feature type="transmembrane region" description="Helical" evidence="9">
    <location>
        <begin position="34"/>
        <end position="56"/>
    </location>
</feature>
<evidence type="ECO:0000313" key="11">
    <source>
        <dbReference type="EMBL" id="CAJ53957.1"/>
    </source>
</evidence>
<gene>
    <name evidence="11" type="ordered locus">LIC005</name>
</gene>
<keyword evidence="7" id="KW-0762">Sugar transport</keyword>
<dbReference type="GO" id="GO:0140359">
    <property type="term" value="F:ABC-type transporter activity"/>
    <property type="evidence" value="ECO:0007669"/>
    <property type="project" value="InterPro"/>
</dbReference>
<keyword evidence="12" id="KW-1185">Reference proteome</keyword>
<dbReference type="GO" id="GO:0005886">
    <property type="term" value="C:plasma membrane"/>
    <property type="evidence" value="ECO:0007669"/>
    <property type="project" value="UniProtKB-SubCell"/>
</dbReference>
<dbReference type="KEGG" id="lip:LIC005"/>
<dbReference type="OrthoDB" id="9786910at2"/>
<keyword evidence="4" id="KW-1003">Cell membrane</keyword>
<feature type="transmembrane region" description="Helical" evidence="9">
    <location>
        <begin position="239"/>
        <end position="256"/>
    </location>
</feature>
<evidence type="ECO:0000256" key="7">
    <source>
        <dbReference type="ARBA" id="ARBA00023047"/>
    </source>
</evidence>
<dbReference type="InterPro" id="IPR013525">
    <property type="entry name" value="ABC2_TM"/>
</dbReference>
<dbReference type="RefSeq" id="WP_011527324.1">
    <property type="nucleotide sequence ID" value="NC_008014.1"/>
</dbReference>
<proteinExistence type="inferred from homology"/>
<dbReference type="PANTHER" id="PTHR30413:SF10">
    <property type="entry name" value="CAPSULE POLYSACCHARIDE EXPORT INNER-MEMBRANE PROTEIN CTRC"/>
    <property type="match status" value="1"/>
</dbReference>
<feature type="transmembrane region" description="Helical" evidence="9">
    <location>
        <begin position="68"/>
        <end position="93"/>
    </location>
</feature>
<keyword evidence="5 9" id="KW-0812">Transmembrane</keyword>
<keyword evidence="7" id="KW-0625">Polysaccharide transport</keyword>
<accession>Q1MNX6</accession>
<keyword evidence="3" id="KW-0813">Transport</keyword>
<evidence type="ECO:0000256" key="5">
    <source>
        <dbReference type="ARBA" id="ARBA00022692"/>
    </source>
</evidence>
<sequence>MVNIFYYLWHQRRNVLRLVIGDFTQNYLSSYLGFIWAFLGPLVTLSVLAIVFQVGFRVPPIDVSGVPFVVWLACGMVPWLYIADGLTVGASSVTSYSFLVRKVGRFRLAILPIIRLAASGIIHCVLVLFLLILLFYYNISPSLYWLQFPVYLFFLYLLLLGVALFTSAISVFIPDILNLLSIIINLGFWGTPILWHASMLPSSWHWIFLVNPAYYIVQGYRDTFLEQQWIWERPLEEHIFFGLWLAILFLIGIYTFKRLRPHFADVL</sequence>
<organism evidence="11 12">
    <name type="scientific">Lawsonia intracellularis (strain PHE/MN1-00)</name>
    <dbReference type="NCBI Taxonomy" id="363253"/>
    <lineage>
        <taxon>Bacteria</taxon>
        <taxon>Pseudomonadati</taxon>
        <taxon>Thermodesulfobacteriota</taxon>
        <taxon>Desulfovibrionia</taxon>
        <taxon>Desulfovibrionales</taxon>
        <taxon>Desulfovibrionaceae</taxon>
        <taxon>Lawsonia</taxon>
    </lineage>
</organism>
<evidence type="ECO:0000313" key="12">
    <source>
        <dbReference type="Proteomes" id="UP000002430"/>
    </source>
</evidence>
<evidence type="ECO:0000259" key="10">
    <source>
        <dbReference type="Pfam" id="PF01061"/>
    </source>
</evidence>
<dbReference type="GO" id="GO:0015920">
    <property type="term" value="P:lipopolysaccharide transport"/>
    <property type="evidence" value="ECO:0007669"/>
    <property type="project" value="TreeGrafter"/>
</dbReference>
<dbReference type="EMBL" id="AM180255">
    <property type="protein sequence ID" value="CAJ53957.1"/>
    <property type="molecule type" value="Genomic_DNA"/>
</dbReference>
<feature type="transmembrane region" description="Helical" evidence="9">
    <location>
        <begin position="113"/>
        <end position="136"/>
    </location>
</feature>
<dbReference type="PANTHER" id="PTHR30413">
    <property type="entry name" value="INNER MEMBRANE TRANSPORT PERMEASE"/>
    <property type="match status" value="1"/>
</dbReference>